<keyword evidence="7 12" id="KW-0315">Glutamine amidotransferase</keyword>
<reference evidence="15 16" key="1">
    <citation type="submission" date="2020-08" db="EMBL/GenBank/DDBJ databases">
        <title>Lysobacter sp. II4 sp. nov., isolated from soil.</title>
        <authorList>
            <person name="Woo C.Y."/>
            <person name="Kim J."/>
        </authorList>
    </citation>
    <scope>NUCLEOTIDE SEQUENCE [LARGE SCALE GENOMIC DNA]</scope>
    <source>
        <strain evidence="15 16">II4</strain>
    </source>
</reference>
<dbReference type="EC" id="4.3.2.10" evidence="12"/>
<keyword evidence="16" id="KW-1185">Reference proteome</keyword>
<comment type="subunit">
    <text evidence="3 12">Heterodimer of HisH and HisF.</text>
</comment>
<dbReference type="UniPathway" id="UPA00031">
    <property type="reaction ID" value="UER00010"/>
</dbReference>
<dbReference type="Pfam" id="PF00117">
    <property type="entry name" value="GATase"/>
    <property type="match status" value="1"/>
</dbReference>
<organism evidence="15 16">
    <name type="scientific">Agrilutibacter terrestris</name>
    <dbReference type="NCBI Taxonomy" id="2865112"/>
    <lineage>
        <taxon>Bacteria</taxon>
        <taxon>Pseudomonadati</taxon>
        <taxon>Pseudomonadota</taxon>
        <taxon>Gammaproteobacteria</taxon>
        <taxon>Lysobacterales</taxon>
        <taxon>Lysobacteraceae</taxon>
        <taxon>Agrilutibacter</taxon>
    </lineage>
</organism>
<keyword evidence="4 12" id="KW-0963">Cytoplasm</keyword>
<dbReference type="KEGG" id="lsx:H8B22_13535"/>
<comment type="subcellular location">
    <subcellularLocation>
        <location evidence="1 12">Cytoplasm</location>
    </subcellularLocation>
</comment>
<dbReference type="GO" id="GO:0004359">
    <property type="term" value="F:glutaminase activity"/>
    <property type="evidence" value="ECO:0007669"/>
    <property type="project" value="UniProtKB-EC"/>
</dbReference>
<evidence type="ECO:0000256" key="12">
    <source>
        <dbReference type="HAMAP-Rule" id="MF_00278"/>
    </source>
</evidence>
<name>A0A7H0FWQ9_9GAMM</name>
<evidence type="ECO:0000256" key="1">
    <source>
        <dbReference type="ARBA" id="ARBA00004496"/>
    </source>
</evidence>
<dbReference type="HAMAP" id="MF_00278">
    <property type="entry name" value="HisH"/>
    <property type="match status" value="1"/>
</dbReference>
<evidence type="ECO:0000256" key="6">
    <source>
        <dbReference type="ARBA" id="ARBA00022801"/>
    </source>
</evidence>
<evidence type="ECO:0000256" key="13">
    <source>
        <dbReference type="PIRSR" id="PIRSR000495-1"/>
    </source>
</evidence>
<comment type="pathway">
    <text evidence="2 12">Amino-acid biosynthesis; L-histidine biosynthesis; L-histidine from 5-phospho-alpha-D-ribose 1-diphosphate: step 5/9.</text>
</comment>
<dbReference type="EMBL" id="CP060820">
    <property type="protein sequence ID" value="QNP40475.1"/>
    <property type="molecule type" value="Genomic_DNA"/>
</dbReference>
<keyword evidence="8 12" id="KW-0368">Histidine biosynthesis</keyword>
<comment type="catalytic activity">
    <reaction evidence="10 12">
        <text>5-[(5-phospho-1-deoxy-D-ribulos-1-ylimino)methylamino]-1-(5-phospho-beta-D-ribosyl)imidazole-4-carboxamide + L-glutamine = D-erythro-1-(imidazol-4-yl)glycerol 3-phosphate + 5-amino-1-(5-phospho-beta-D-ribosyl)imidazole-4-carboxamide + L-glutamate + H(+)</text>
        <dbReference type="Rhea" id="RHEA:24793"/>
        <dbReference type="ChEBI" id="CHEBI:15378"/>
        <dbReference type="ChEBI" id="CHEBI:29985"/>
        <dbReference type="ChEBI" id="CHEBI:58278"/>
        <dbReference type="ChEBI" id="CHEBI:58359"/>
        <dbReference type="ChEBI" id="CHEBI:58475"/>
        <dbReference type="ChEBI" id="CHEBI:58525"/>
        <dbReference type="EC" id="4.3.2.10"/>
    </reaction>
</comment>
<dbReference type="NCBIfam" id="TIGR01855">
    <property type="entry name" value="IMP_synth_hisH"/>
    <property type="match status" value="1"/>
</dbReference>
<gene>
    <name evidence="12 15" type="primary">hisH</name>
    <name evidence="15" type="ORF">H8B22_13535</name>
</gene>
<comment type="catalytic activity">
    <reaction evidence="11 12">
        <text>L-glutamine + H2O = L-glutamate + NH4(+)</text>
        <dbReference type="Rhea" id="RHEA:15889"/>
        <dbReference type="ChEBI" id="CHEBI:15377"/>
        <dbReference type="ChEBI" id="CHEBI:28938"/>
        <dbReference type="ChEBI" id="CHEBI:29985"/>
        <dbReference type="ChEBI" id="CHEBI:58359"/>
        <dbReference type="EC" id="3.5.1.2"/>
    </reaction>
</comment>
<dbReference type="PANTHER" id="PTHR42701">
    <property type="entry name" value="IMIDAZOLE GLYCEROL PHOSPHATE SYNTHASE SUBUNIT HISH"/>
    <property type="match status" value="1"/>
</dbReference>
<dbReference type="InterPro" id="IPR029062">
    <property type="entry name" value="Class_I_gatase-like"/>
</dbReference>
<evidence type="ECO:0000256" key="7">
    <source>
        <dbReference type="ARBA" id="ARBA00022962"/>
    </source>
</evidence>
<dbReference type="Gene3D" id="3.40.50.880">
    <property type="match status" value="1"/>
</dbReference>
<dbReference type="GO" id="GO:0000105">
    <property type="term" value="P:L-histidine biosynthetic process"/>
    <property type="evidence" value="ECO:0007669"/>
    <property type="project" value="UniProtKB-UniRule"/>
</dbReference>
<feature type="active site" description="Nucleophile" evidence="12 13">
    <location>
        <position position="77"/>
    </location>
</feature>
<sequence length="199" mass="21124">MEVVLIDSGGANIGSVRYALERLGVNAQLSADAETITRAERVILPGVGAAGAGMARLRELGLVDVVRNLSQPLLGICLGMQLLFESSEENETACLGLVPGRVRKLAAGEGIRVPHMGWNALQPRRDDALLAGVDTGAQAYFVHSYAAPVSDDTIATATHGDPFSAVVRRGRCWGAQFHPERSGHVGARLLENFLSDRLA</sequence>
<dbReference type="PANTHER" id="PTHR42701:SF1">
    <property type="entry name" value="IMIDAZOLE GLYCEROL PHOSPHATE SYNTHASE SUBUNIT HISH"/>
    <property type="match status" value="1"/>
</dbReference>
<dbReference type="GO" id="GO:0000107">
    <property type="term" value="F:imidazoleglycerol-phosphate synthase activity"/>
    <property type="evidence" value="ECO:0007669"/>
    <property type="project" value="UniProtKB-UniRule"/>
</dbReference>
<evidence type="ECO:0000256" key="11">
    <source>
        <dbReference type="ARBA" id="ARBA00049534"/>
    </source>
</evidence>
<evidence type="ECO:0000256" key="10">
    <source>
        <dbReference type="ARBA" id="ARBA00047838"/>
    </source>
</evidence>
<evidence type="ECO:0000313" key="16">
    <source>
        <dbReference type="Proteomes" id="UP000516018"/>
    </source>
</evidence>
<feature type="domain" description="Glutamine amidotransferase" evidence="14">
    <location>
        <begin position="4"/>
        <end position="194"/>
    </location>
</feature>
<dbReference type="EC" id="3.5.1.2" evidence="12"/>
<proteinExistence type="inferred from homology"/>
<dbReference type="PROSITE" id="PS51273">
    <property type="entry name" value="GATASE_TYPE_1"/>
    <property type="match status" value="1"/>
</dbReference>
<dbReference type="FunFam" id="3.40.50.880:FF:000009">
    <property type="entry name" value="Imidazole glycerol phosphate synthase subunit HisH"/>
    <property type="match status" value="1"/>
</dbReference>
<dbReference type="Proteomes" id="UP000516018">
    <property type="component" value="Chromosome"/>
</dbReference>
<evidence type="ECO:0000256" key="4">
    <source>
        <dbReference type="ARBA" id="ARBA00022490"/>
    </source>
</evidence>
<dbReference type="GO" id="GO:0016829">
    <property type="term" value="F:lyase activity"/>
    <property type="evidence" value="ECO:0007669"/>
    <property type="project" value="UniProtKB-KW"/>
</dbReference>
<comment type="function">
    <text evidence="12">IGPS catalyzes the conversion of PRFAR and glutamine to IGP, AICAR and glutamate. The HisH subunit catalyzes the hydrolysis of glutamine to glutamate and ammonia as part of the synthesis of IGP and AICAR. The resulting ammonia molecule is channeled to the active site of HisF.</text>
</comment>
<keyword evidence="6 12" id="KW-0378">Hydrolase</keyword>
<accession>A0A7H0FWQ9</accession>
<evidence type="ECO:0000256" key="5">
    <source>
        <dbReference type="ARBA" id="ARBA00022605"/>
    </source>
</evidence>
<evidence type="ECO:0000256" key="3">
    <source>
        <dbReference type="ARBA" id="ARBA00011152"/>
    </source>
</evidence>
<dbReference type="GO" id="GO:0005737">
    <property type="term" value="C:cytoplasm"/>
    <property type="evidence" value="ECO:0007669"/>
    <property type="project" value="UniProtKB-SubCell"/>
</dbReference>
<dbReference type="PIRSF" id="PIRSF000495">
    <property type="entry name" value="Amidotransf_hisH"/>
    <property type="match status" value="1"/>
</dbReference>
<keyword evidence="9 12" id="KW-0456">Lyase</keyword>
<dbReference type="RefSeq" id="WP_187711916.1">
    <property type="nucleotide sequence ID" value="NZ_CP060820.1"/>
</dbReference>
<dbReference type="InterPro" id="IPR010139">
    <property type="entry name" value="Imidazole-glycPsynth_HisH"/>
</dbReference>
<dbReference type="CDD" id="cd01748">
    <property type="entry name" value="GATase1_IGP_Synthase"/>
    <property type="match status" value="1"/>
</dbReference>
<dbReference type="AlphaFoldDB" id="A0A7H0FWQ9"/>
<evidence type="ECO:0000256" key="9">
    <source>
        <dbReference type="ARBA" id="ARBA00023239"/>
    </source>
</evidence>
<evidence type="ECO:0000259" key="14">
    <source>
        <dbReference type="Pfam" id="PF00117"/>
    </source>
</evidence>
<keyword evidence="5 12" id="KW-0028">Amino-acid biosynthesis</keyword>
<feature type="active site" evidence="12 13">
    <location>
        <position position="180"/>
    </location>
</feature>
<protein>
    <recommendedName>
        <fullName evidence="12">Imidazole glycerol phosphate synthase subunit HisH</fullName>
        <ecNumber evidence="12">4.3.2.10</ecNumber>
    </recommendedName>
    <alternativeName>
        <fullName evidence="12">IGP synthase glutaminase subunit</fullName>
        <ecNumber evidence="12">3.5.1.2</ecNumber>
    </alternativeName>
    <alternativeName>
        <fullName evidence="12">IGP synthase subunit HisH</fullName>
    </alternativeName>
    <alternativeName>
        <fullName evidence="12">ImGP synthase subunit HisH</fullName>
        <shortName evidence="12">IGPS subunit HisH</shortName>
    </alternativeName>
</protein>
<dbReference type="SUPFAM" id="SSF52317">
    <property type="entry name" value="Class I glutamine amidotransferase-like"/>
    <property type="match status" value="1"/>
</dbReference>
<evidence type="ECO:0000256" key="2">
    <source>
        <dbReference type="ARBA" id="ARBA00005091"/>
    </source>
</evidence>
<feature type="active site" evidence="12 13">
    <location>
        <position position="178"/>
    </location>
</feature>
<dbReference type="InterPro" id="IPR017926">
    <property type="entry name" value="GATASE"/>
</dbReference>
<evidence type="ECO:0000256" key="8">
    <source>
        <dbReference type="ARBA" id="ARBA00023102"/>
    </source>
</evidence>
<evidence type="ECO:0000313" key="15">
    <source>
        <dbReference type="EMBL" id="QNP40475.1"/>
    </source>
</evidence>